<feature type="transmembrane region" description="Helical" evidence="2">
    <location>
        <begin position="21"/>
        <end position="40"/>
    </location>
</feature>
<organism evidence="3">
    <name type="scientific">Sedimenticola thiotaurini</name>
    <dbReference type="NCBI Taxonomy" id="1543721"/>
    <lineage>
        <taxon>Bacteria</taxon>
        <taxon>Pseudomonadati</taxon>
        <taxon>Pseudomonadota</taxon>
        <taxon>Gammaproteobacteria</taxon>
        <taxon>Chromatiales</taxon>
        <taxon>Sedimenticolaceae</taxon>
        <taxon>Sedimenticola</taxon>
    </lineage>
</organism>
<dbReference type="Proteomes" id="UP000886251">
    <property type="component" value="Unassembled WGS sequence"/>
</dbReference>
<feature type="coiled-coil region" evidence="1">
    <location>
        <begin position="185"/>
        <end position="277"/>
    </location>
</feature>
<evidence type="ECO:0008006" key="4">
    <source>
        <dbReference type="Google" id="ProtNLM"/>
    </source>
</evidence>
<dbReference type="InterPro" id="IPR050445">
    <property type="entry name" value="Bact_polysacc_biosynth/exp"/>
</dbReference>
<dbReference type="GO" id="GO:0005886">
    <property type="term" value="C:plasma membrane"/>
    <property type="evidence" value="ECO:0007669"/>
    <property type="project" value="TreeGrafter"/>
</dbReference>
<evidence type="ECO:0000313" key="3">
    <source>
        <dbReference type="EMBL" id="HEB97407.1"/>
    </source>
</evidence>
<name>A0A831RL43_9GAMM</name>
<proteinExistence type="predicted"/>
<dbReference type="PANTHER" id="PTHR32309">
    <property type="entry name" value="TYROSINE-PROTEIN KINASE"/>
    <property type="match status" value="1"/>
</dbReference>
<dbReference type="AlphaFoldDB" id="A0A831RL43"/>
<feature type="transmembrane region" description="Helical" evidence="2">
    <location>
        <begin position="346"/>
        <end position="370"/>
    </location>
</feature>
<gene>
    <name evidence="3" type="ORF">ENI96_13375</name>
</gene>
<evidence type="ECO:0000256" key="2">
    <source>
        <dbReference type="SAM" id="Phobius"/>
    </source>
</evidence>
<dbReference type="PANTHER" id="PTHR32309:SF13">
    <property type="entry name" value="FERRIC ENTEROBACTIN TRANSPORT PROTEIN FEPE"/>
    <property type="match status" value="1"/>
</dbReference>
<keyword evidence="2" id="KW-0812">Transmembrane</keyword>
<protein>
    <recommendedName>
        <fullName evidence="4">Capsule biosynthesis protein</fullName>
    </recommendedName>
</protein>
<dbReference type="GO" id="GO:0004713">
    <property type="term" value="F:protein tyrosine kinase activity"/>
    <property type="evidence" value="ECO:0007669"/>
    <property type="project" value="TreeGrafter"/>
</dbReference>
<keyword evidence="2" id="KW-1133">Transmembrane helix</keyword>
<dbReference type="EMBL" id="DRKP01000166">
    <property type="protein sequence ID" value="HEB97407.1"/>
    <property type="molecule type" value="Genomic_DNA"/>
</dbReference>
<evidence type="ECO:0000256" key="1">
    <source>
        <dbReference type="SAM" id="Coils"/>
    </source>
</evidence>
<accession>A0A831RL43</accession>
<comment type="caution">
    <text evidence="3">The sequence shown here is derived from an EMBL/GenBank/DDBJ whole genome shotgun (WGS) entry which is preliminary data.</text>
</comment>
<keyword evidence="1" id="KW-0175">Coiled coil</keyword>
<reference evidence="3" key="1">
    <citation type="journal article" date="2020" name="mSystems">
        <title>Genome- and Community-Level Interaction Insights into Carbon Utilization and Element Cycling Functions of Hydrothermarchaeota in Hydrothermal Sediment.</title>
        <authorList>
            <person name="Zhou Z."/>
            <person name="Liu Y."/>
            <person name="Xu W."/>
            <person name="Pan J."/>
            <person name="Luo Z.H."/>
            <person name="Li M."/>
        </authorList>
    </citation>
    <scope>NUCLEOTIDE SEQUENCE [LARGE SCALE GENOMIC DNA]</scope>
    <source>
        <strain evidence="3">HyVt-443</strain>
    </source>
</reference>
<keyword evidence="2" id="KW-0472">Membrane</keyword>
<sequence length="376" mass="42201">MTGETLTPQERQRRRNRRLTIKFLVWVGIPTLLAAVYYGLIATDLYESESRYIIQAANGSTSVSLDSLLGELPGSGSDKDALAVRDYILSRDVLRRLDQEHGFIAHFRSDDVDWLSRIWPDESFEDIYEYYLTKVAVEYDNQSGVSTLTVKALNADKAAEFAGAILRYGEEMVNRLSERARRDRMEFARREVTAGEERLARARNAILSLQSSGDELNPAESAAAVLAIRSELETELARARAELGAIKAFMQPNAHKVVVLEQKIRSLQEQIEQENRRLVDPSQQGLSAEIARFEPLLIEKEFAEKAYASALASLELARTEAAQQHRYLAVIVTPSRPDESTYPRRLLGVATVFFVALTLFGIGSLLIAAVREHARI</sequence>